<keyword evidence="2" id="KW-0238">DNA-binding</keyword>
<dbReference type="EMBL" id="CP073078">
    <property type="protein sequence ID" value="QUD86933.1"/>
    <property type="molecule type" value="Genomic_DNA"/>
</dbReference>
<sequence length="151" mass="15636">MTPTQELRYLILAAERTGGRMLAAGLKHLGLTPSQAEVLQVLSESGPVSLSTLGGMLVCESGSPSRLVAGLVARGLVAREAAAEDARIACLSLSQEGRALVRQLKGLDDELTGKIAASLTPKQVEAMVAGMRKLLGHTPLGQAVARRRGGG</sequence>
<dbReference type="GO" id="GO:0006950">
    <property type="term" value="P:response to stress"/>
    <property type="evidence" value="ECO:0007669"/>
    <property type="project" value="TreeGrafter"/>
</dbReference>
<dbReference type="Proteomes" id="UP000676409">
    <property type="component" value="Chromosome"/>
</dbReference>
<dbReference type="Pfam" id="PF12802">
    <property type="entry name" value="MarR_2"/>
    <property type="match status" value="1"/>
</dbReference>
<dbReference type="PROSITE" id="PS50995">
    <property type="entry name" value="HTH_MARR_2"/>
    <property type="match status" value="1"/>
</dbReference>
<gene>
    <name evidence="2" type="ORF">KCG34_17915</name>
</gene>
<dbReference type="SMART" id="SM00347">
    <property type="entry name" value="HTH_MARR"/>
    <property type="match status" value="1"/>
</dbReference>
<dbReference type="PANTHER" id="PTHR33164">
    <property type="entry name" value="TRANSCRIPTIONAL REGULATOR, MARR FAMILY"/>
    <property type="match status" value="1"/>
</dbReference>
<dbReference type="Gene3D" id="1.10.10.10">
    <property type="entry name" value="Winged helix-like DNA-binding domain superfamily/Winged helix DNA-binding domain"/>
    <property type="match status" value="1"/>
</dbReference>
<dbReference type="RefSeq" id="WP_211936985.1">
    <property type="nucleotide sequence ID" value="NZ_CP073078.1"/>
</dbReference>
<dbReference type="GO" id="GO:0003700">
    <property type="term" value="F:DNA-binding transcription factor activity"/>
    <property type="evidence" value="ECO:0007669"/>
    <property type="project" value="InterPro"/>
</dbReference>
<dbReference type="AlphaFoldDB" id="A0A975FY11"/>
<dbReference type="InterPro" id="IPR039422">
    <property type="entry name" value="MarR/SlyA-like"/>
</dbReference>
<dbReference type="PANTHER" id="PTHR33164:SF99">
    <property type="entry name" value="MARR FAMILY REGULATORY PROTEIN"/>
    <property type="match status" value="1"/>
</dbReference>
<proteinExistence type="predicted"/>
<feature type="domain" description="HTH marR-type" evidence="1">
    <location>
        <begin position="4"/>
        <end position="136"/>
    </location>
</feature>
<evidence type="ECO:0000259" key="1">
    <source>
        <dbReference type="PROSITE" id="PS50995"/>
    </source>
</evidence>
<name>A0A975FY11_9CAUL</name>
<protein>
    <submittedName>
        <fullName evidence="2">Winged helix DNA-binding protein</fullName>
    </submittedName>
</protein>
<organism evidence="2 3">
    <name type="scientific">Phenylobacterium montanum</name>
    <dbReference type="NCBI Taxonomy" id="2823693"/>
    <lineage>
        <taxon>Bacteria</taxon>
        <taxon>Pseudomonadati</taxon>
        <taxon>Pseudomonadota</taxon>
        <taxon>Alphaproteobacteria</taxon>
        <taxon>Caulobacterales</taxon>
        <taxon>Caulobacteraceae</taxon>
        <taxon>Phenylobacterium</taxon>
    </lineage>
</organism>
<reference evidence="2" key="1">
    <citation type="submission" date="2021-04" db="EMBL/GenBank/DDBJ databases">
        <title>The complete genome sequence of Caulobacter sp. S6.</title>
        <authorList>
            <person name="Tang Y."/>
            <person name="Ouyang W."/>
            <person name="Liu Q."/>
            <person name="Huang B."/>
            <person name="Guo Z."/>
            <person name="Lei P."/>
        </authorList>
    </citation>
    <scope>NUCLEOTIDE SEQUENCE</scope>
    <source>
        <strain evidence="2">S6</strain>
    </source>
</reference>
<dbReference type="SUPFAM" id="SSF46785">
    <property type="entry name" value="Winged helix' DNA-binding domain"/>
    <property type="match status" value="1"/>
</dbReference>
<evidence type="ECO:0000313" key="3">
    <source>
        <dbReference type="Proteomes" id="UP000676409"/>
    </source>
</evidence>
<dbReference type="GO" id="GO:0003677">
    <property type="term" value="F:DNA binding"/>
    <property type="evidence" value="ECO:0007669"/>
    <property type="project" value="UniProtKB-KW"/>
</dbReference>
<dbReference type="InterPro" id="IPR000835">
    <property type="entry name" value="HTH_MarR-typ"/>
</dbReference>
<dbReference type="InterPro" id="IPR036388">
    <property type="entry name" value="WH-like_DNA-bd_sf"/>
</dbReference>
<evidence type="ECO:0000313" key="2">
    <source>
        <dbReference type="EMBL" id="QUD86933.1"/>
    </source>
</evidence>
<accession>A0A975FY11</accession>
<keyword evidence="3" id="KW-1185">Reference proteome</keyword>
<dbReference type="InterPro" id="IPR036390">
    <property type="entry name" value="WH_DNA-bd_sf"/>
</dbReference>
<dbReference type="KEGG" id="caul:KCG34_17915"/>